<dbReference type="Gene3D" id="3.40.30.10">
    <property type="entry name" value="Glutaredoxin"/>
    <property type="match status" value="1"/>
</dbReference>
<dbReference type="Pfam" id="PF00085">
    <property type="entry name" value="Thioredoxin"/>
    <property type="match status" value="1"/>
</dbReference>
<feature type="domain" description="Thioredoxin" evidence="4">
    <location>
        <begin position="4"/>
        <end position="154"/>
    </location>
</feature>
<dbReference type="AlphaFoldDB" id="A0A097JTQ9"/>
<evidence type="ECO:0000313" key="5">
    <source>
        <dbReference type="EMBL" id="AIT83213.1"/>
    </source>
</evidence>
<evidence type="ECO:0000256" key="2">
    <source>
        <dbReference type="ARBA" id="ARBA00022982"/>
    </source>
</evidence>
<reference evidence="5" key="1">
    <citation type="submission" date="2014-06" db="EMBL/GenBank/DDBJ databases">
        <authorList>
            <person name="Zheng W."/>
            <person name="Zhao Y."/>
            <person name="Xu Q."/>
        </authorList>
    </citation>
    <scope>NUCLEOTIDE SEQUENCE</scope>
</reference>
<dbReference type="PANTHER" id="PTHR45663">
    <property type="entry name" value="GEO12009P1"/>
    <property type="match status" value="1"/>
</dbReference>
<dbReference type="CDD" id="cd02947">
    <property type="entry name" value="TRX_family"/>
    <property type="match status" value="1"/>
</dbReference>
<dbReference type="PANTHER" id="PTHR45663:SF11">
    <property type="entry name" value="GEO12009P1"/>
    <property type="match status" value="1"/>
</dbReference>
<dbReference type="InterPro" id="IPR013766">
    <property type="entry name" value="Thioredoxin_domain"/>
</dbReference>
<keyword evidence="3" id="KW-1015">Disulfide bond</keyword>
<keyword evidence="1" id="KW-0813">Transport</keyword>
<keyword evidence="2" id="KW-0249">Electron transport</keyword>
<dbReference type="InterPro" id="IPR036249">
    <property type="entry name" value="Thioredoxin-like_sf"/>
</dbReference>
<dbReference type="PRINTS" id="PR00421">
    <property type="entry name" value="THIOREDOXIN"/>
</dbReference>
<dbReference type="PROSITE" id="PS51352">
    <property type="entry name" value="THIOREDOXIN_2"/>
    <property type="match status" value="1"/>
</dbReference>
<protein>
    <submittedName>
        <fullName evidence="5">Thioredoxin-like protein</fullName>
    </submittedName>
</protein>
<accession>A0A097JTQ9</accession>
<dbReference type="SUPFAM" id="SSF52833">
    <property type="entry name" value="Thioredoxin-like"/>
    <property type="match status" value="1"/>
</dbReference>
<gene>
    <name evidence="5" type="primary">trx</name>
</gene>
<name>A0A097JTQ9_9AGAM</name>
<organism evidence="5">
    <name type="scientific">Inonotus obliquus</name>
    <dbReference type="NCBI Taxonomy" id="167356"/>
    <lineage>
        <taxon>Eukaryota</taxon>
        <taxon>Fungi</taxon>
        <taxon>Dikarya</taxon>
        <taxon>Basidiomycota</taxon>
        <taxon>Agaricomycotina</taxon>
        <taxon>Agaricomycetes</taxon>
        <taxon>Hymenochaetales</taxon>
        <taxon>Hymenochaetaceae</taxon>
        <taxon>Inonotus</taxon>
    </lineage>
</organism>
<evidence type="ECO:0000256" key="1">
    <source>
        <dbReference type="ARBA" id="ARBA00022448"/>
    </source>
</evidence>
<dbReference type="InterPro" id="IPR017937">
    <property type="entry name" value="Thioredoxin_CS"/>
</dbReference>
<dbReference type="EMBL" id="KM047908">
    <property type="protein sequence ID" value="AIT83213.1"/>
    <property type="molecule type" value="Genomic_DNA"/>
</dbReference>
<evidence type="ECO:0000256" key="3">
    <source>
        <dbReference type="ARBA" id="ARBA00023157"/>
    </source>
</evidence>
<dbReference type="PROSITE" id="PS00194">
    <property type="entry name" value="THIOREDOXIN_1"/>
    <property type="match status" value="1"/>
</dbReference>
<evidence type="ECO:0000259" key="4">
    <source>
        <dbReference type="PROSITE" id="PS51352"/>
    </source>
</evidence>
<dbReference type="GO" id="GO:0005737">
    <property type="term" value="C:cytoplasm"/>
    <property type="evidence" value="ECO:0007669"/>
    <property type="project" value="TreeGrafter"/>
</dbReference>
<proteinExistence type="predicted"/>
<sequence length="154" mass="17100">MSGLRFVPQLTNLSFLVSRSTRLGNPVNVSLRRGFSSTTCRKEQFFDADQETFKRAISKENSKGKVVLVDFYADWCGPCKMLSPILAKLTATENTESVKTGSGRSLDLVTIDTEEQGELAMKYEVRALPTVIAFKDGKPVEKFVGALAEKVNWL</sequence>
<dbReference type="GO" id="GO:0015035">
    <property type="term" value="F:protein-disulfide reductase activity"/>
    <property type="evidence" value="ECO:0007669"/>
    <property type="project" value="TreeGrafter"/>
</dbReference>